<feature type="region of interest" description="Disordered" evidence="1">
    <location>
        <begin position="64"/>
        <end position="105"/>
    </location>
</feature>
<feature type="compositionally biased region" description="Polar residues" evidence="1">
    <location>
        <begin position="1"/>
        <end position="14"/>
    </location>
</feature>
<gene>
    <name evidence="3" type="ORF">IV203_021472</name>
</gene>
<feature type="compositionally biased region" description="Low complexity" evidence="1">
    <location>
        <begin position="64"/>
        <end position="75"/>
    </location>
</feature>
<evidence type="ECO:0000259" key="2">
    <source>
        <dbReference type="Pfam" id="PF13191"/>
    </source>
</evidence>
<proteinExistence type="predicted"/>
<dbReference type="Proteomes" id="UP000693970">
    <property type="component" value="Unassembled WGS sequence"/>
</dbReference>
<organism evidence="3 4">
    <name type="scientific">Nitzschia inconspicua</name>
    <dbReference type="NCBI Taxonomy" id="303405"/>
    <lineage>
        <taxon>Eukaryota</taxon>
        <taxon>Sar</taxon>
        <taxon>Stramenopiles</taxon>
        <taxon>Ochrophyta</taxon>
        <taxon>Bacillariophyta</taxon>
        <taxon>Bacillariophyceae</taxon>
        <taxon>Bacillariophycidae</taxon>
        <taxon>Bacillariales</taxon>
        <taxon>Bacillariaceae</taxon>
        <taxon>Nitzschia</taxon>
    </lineage>
</organism>
<name>A0A9K3PDD4_9STRA</name>
<feature type="compositionally biased region" description="Basic and acidic residues" evidence="1">
    <location>
        <begin position="94"/>
        <end position="105"/>
    </location>
</feature>
<dbReference type="PANTHER" id="PTHR43642">
    <property type="entry name" value="HYBRID SIGNAL TRANSDUCTION HISTIDINE KINASE G"/>
    <property type="match status" value="1"/>
</dbReference>
<reference evidence="3" key="2">
    <citation type="submission" date="2021-04" db="EMBL/GenBank/DDBJ databases">
        <authorList>
            <person name="Podell S."/>
        </authorList>
    </citation>
    <scope>NUCLEOTIDE SEQUENCE</scope>
    <source>
        <strain evidence="3">Hildebrandi</strain>
    </source>
</reference>
<accession>A0A9K3PDD4</accession>
<evidence type="ECO:0000256" key="1">
    <source>
        <dbReference type="SAM" id="MobiDB-lite"/>
    </source>
</evidence>
<feature type="region of interest" description="Disordered" evidence="1">
    <location>
        <begin position="1"/>
        <end position="29"/>
    </location>
</feature>
<dbReference type="InterPro" id="IPR041664">
    <property type="entry name" value="AAA_16"/>
</dbReference>
<dbReference type="InterPro" id="IPR053159">
    <property type="entry name" value="Hybrid_Histidine_Kinase"/>
</dbReference>
<evidence type="ECO:0000313" key="3">
    <source>
        <dbReference type="EMBL" id="KAG7343527.1"/>
    </source>
</evidence>
<feature type="domain" description="Orc1-like AAA ATPase" evidence="2">
    <location>
        <begin position="266"/>
        <end position="481"/>
    </location>
</feature>
<evidence type="ECO:0000313" key="4">
    <source>
        <dbReference type="Proteomes" id="UP000693970"/>
    </source>
</evidence>
<dbReference type="EMBL" id="JAGRRH010000024">
    <property type="protein sequence ID" value="KAG7343527.1"/>
    <property type="molecule type" value="Genomic_DNA"/>
</dbReference>
<keyword evidence="4" id="KW-1185">Reference proteome</keyword>
<sequence length="1372" mass="153525">MTLETESISSNSGGRSDDTPIHSHQHHDDDHFNLKDTCFAFAEANDSTQSSPKLHKDVTVTLVSPSVSPSSFPAQSRRRSSRSASFRLTANSKEGNEQDKESSSKDFLFRDLQEEDDNSDGEIYGSSELFAKIQQRLNTSSTRASSSWEVRQVDLHRETVTAWRRSSMAVLDGLTVNKLQFDKVGLFGREEETKQLQGIWDSVHQQHAVRLKNQQQGQEQNDERQPTKVIPSQGKQRNSPALVPVIKDPQETASKRFAIVNNKVLTIVEGLSGVGKSRLVSAVLKKQVQRKRAYFVVGKFDMKQFDEPFKGIIMAMEDLCDQLLGDAPVDSSGSFHMTTATSNTTIQESVDRVDIKELLLQGLELELSFLVTFLPKLQSLASYDGTAEGTDALEESNDITRCDHLPTAAVDDVAGGKGGIIHIKGSADRLKHCVRKFIQIICSVSPLVIHLDDTHWADTESLDLLYQILTDTSNQDALMVVCSYRSNEIKGEHHPMTDLVSKISDFSNKTPVWSVPIHTITVENLSVEALDGFLQDLLSGDSNETSELAQILYDKTRGNIFFTNQVLIALHKQGLLEYSLGAGKWIWNAQTILEEAPPGDNVVDLVKEKLLKDTEAMQLLAIAACLGSHFSRYNLILVVEGIRKKSHDSTNRINNARLLYTFLPLDFDVNALIQHCHKEEYIRPTAANDGFHFFHDRIQEAALSVLPDQVFFLLKYEVGRVLAAKLPEEQLEAMVFIVLGLLSDGRRRPPEDREDKLAFLKLYMIAGNKAATFSAFKTASKHFQSAIELLPDDCWQSQHDLTLILYSAAAEAEYAAAKFESMKELCDKILKEPSVSPTNKLKISHVLIDVAVTDHKPGESMQVARSLLKDCGVKIPQGDLRIAFSSAIGLGRTKFSRKMQDPDTIAKLPLTYNEADAQIMKTLDHLATAAYVGKPKFFPVVVLKSIQYTFDHGITVYSPAAFALIGLLLTCFIDDFAAGWKFASNGLAMLKRIKCKDVEARTIFVAYTYCAHWIKPMKDCMKFLFQGYKIGLSTGDILSAMYCAHFWCECALYTGMPLVDVDSNMASYGEQMKDFGQSMVLSGLKMVHQAVRILRGKAGHNDGTGAVLSGDVMDQEDILNELSAANDEFMKTALQRYRIILACYIGDYKSGASLAIKWTDKCCKTLPGQPATVTVRFCSALCCYAMARKTKKRRYLQEAKRQHKFLRRWSDRPKDKLNPNCVHRERLLSAELDATSGKITTAFQKFEVAIRMAGRSGIVQDQALANERYAALCLEQGDHEEYIFRMNSAIRLYMEWGASAKVDKLRSILNLDHSKDRFRTTTGSIVRQDILSNRSTVLLDRVLDDEEKLREMEQEASIRGFTTGSSVLYVSR</sequence>
<dbReference type="OrthoDB" id="60033at2759"/>
<reference evidence="3" key="1">
    <citation type="journal article" date="2021" name="Sci. Rep.">
        <title>Diploid genomic architecture of Nitzschia inconspicua, an elite biomass production diatom.</title>
        <authorList>
            <person name="Oliver A."/>
            <person name="Podell S."/>
            <person name="Pinowska A."/>
            <person name="Traller J.C."/>
            <person name="Smith S.R."/>
            <person name="McClure R."/>
            <person name="Beliaev A."/>
            <person name="Bohutskyi P."/>
            <person name="Hill E.A."/>
            <person name="Rabines A."/>
            <person name="Zheng H."/>
            <person name="Allen L.Z."/>
            <person name="Kuo A."/>
            <person name="Grigoriev I.V."/>
            <person name="Allen A.E."/>
            <person name="Hazlebeck D."/>
            <person name="Allen E.E."/>
        </authorList>
    </citation>
    <scope>NUCLEOTIDE SEQUENCE</scope>
    <source>
        <strain evidence="3">Hildebrandi</strain>
    </source>
</reference>
<feature type="region of interest" description="Disordered" evidence="1">
    <location>
        <begin position="210"/>
        <end position="244"/>
    </location>
</feature>
<comment type="caution">
    <text evidence="3">The sequence shown here is derived from an EMBL/GenBank/DDBJ whole genome shotgun (WGS) entry which is preliminary data.</text>
</comment>
<dbReference type="Pfam" id="PF13191">
    <property type="entry name" value="AAA_16"/>
    <property type="match status" value="1"/>
</dbReference>
<dbReference type="PANTHER" id="PTHR43642:SF1">
    <property type="entry name" value="HYBRID SIGNAL TRANSDUCTION HISTIDINE KINASE G"/>
    <property type="match status" value="1"/>
</dbReference>
<feature type="compositionally biased region" description="Basic and acidic residues" evidence="1">
    <location>
        <begin position="15"/>
        <end position="29"/>
    </location>
</feature>
<protein>
    <submittedName>
        <fullName evidence="3">AAA ATPase domain containing protein</fullName>
    </submittedName>
</protein>